<dbReference type="EMBL" id="CP003360">
    <property type="protein sequence ID" value="AFM27819.1"/>
    <property type="molecule type" value="Genomic_DNA"/>
</dbReference>
<gene>
    <name evidence="2" type="ordered locus">Desti_5222</name>
</gene>
<name>I4CE28_DESTA</name>
<dbReference type="AlphaFoldDB" id="I4CE28"/>
<evidence type="ECO:0000256" key="1">
    <source>
        <dbReference type="SAM" id="MobiDB-lite"/>
    </source>
</evidence>
<accession>I4CE28</accession>
<dbReference type="KEGG" id="dti:Desti_5222"/>
<evidence type="ECO:0000313" key="2">
    <source>
        <dbReference type="EMBL" id="AFM27819.1"/>
    </source>
</evidence>
<dbReference type="HOGENOM" id="CLU_1203260_0_0_7"/>
<dbReference type="RefSeq" id="WP_014812919.1">
    <property type="nucleotide sequence ID" value="NC_018025.1"/>
</dbReference>
<reference evidence="3" key="1">
    <citation type="submission" date="2012-06" db="EMBL/GenBank/DDBJ databases">
        <title>Complete sequence of chromosome of Desulfomonile tiedjei DSM 6799.</title>
        <authorList>
            <person name="Lucas S."/>
            <person name="Copeland A."/>
            <person name="Lapidus A."/>
            <person name="Glavina del Rio T."/>
            <person name="Dalin E."/>
            <person name="Tice H."/>
            <person name="Bruce D."/>
            <person name="Goodwin L."/>
            <person name="Pitluck S."/>
            <person name="Peters L."/>
            <person name="Ovchinnikova G."/>
            <person name="Zeytun A."/>
            <person name="Lu M."/>
            <person name="Kyrpides N."/>
            <person name="Mavromatis K."/>
            <person name="Ivanova N."/>
            <person name="Brettin T."/>
            <person name="Detter J.C."/>
            <person name="Han C."/>
            <person name="Larimer F."/>
            <person name="Land M."/>
            <person name="Hauser L."/>
            <person name="Markowitz V."/>
            <person name="Cheng J.-F."/>
            <person name="Hugenholtz P."/>
            <person name="Woyke T."/>
            <person name="Wu D."/>
            <person name="Spring S."/>
            <person name="Schroeder M."/>
            <person name="Brambilla E."/>
            <person name="Klenk H.-P."/>
            <person name="Eisen J.A."/>
        </authorList>
    </citation>
    <scope>NUCLEOTIDE SEQUENCE [LARGE SCALE GENOMIC DNA]</scope>
    <source>
        <strain evidence="3">ATCC 49306 / DSM 6799 / DCB-1</strain>
    </source>
</reference>
<keyword evidence="3" id="KW-1185">Reference proteome</keyword>
<feature type="compositionally biased region" description="Basic and acidic residues" evidence="1">
    <location>
        <begin position="58"/>
        <end position="68"/>
    </location>
</feature>
<sequence>MSYEVKPSAKERIMELKKAGKSYAEITETLNHEGYLNSKSAPWTVGAVQMTHDREKKRLEKEGKEAKPANDAQIVGASETSQDAHVSHTESVADETMDNGETCETCETRQQDEPVNTTPTIAELTIADLRNLIRKEMKTMIDAIGANHANTATVANTAQITESDIPPAIPKVAKTKRFQGERATLPGCRIDKVLADLFEDERKEARISASELMQRILWNRYGHPKLSFEE</sequence>
<organism evidence="2 3">
    <name type="scientific">Desulfomonile tiedjei (strain ATCC 49306 / DSM 6799 / DCB-1)</name>
    <dbReference type="NCBI Taxonomy" id="706587"/>
    <lineage>
        <taxon>Bacteria</taxon>
        <taxon>Pseudomonadati</taxon>
        <taxon>Thermodesulfobacteriota</taxon>
        <taxon>Desulfomonilia</taxon>
        <taxon>Desulfomonilales</taxon>
        <taxon>Desulfomonilaceae</taxon>
        <taxon>Desulfomonile</taxon>
    </lineage>
</organism>
<protein>
    <submittedName>
        <fullName evidence="2">Uncharacterized protein</fullName>
    </submittedName>
</protein>
<dbReference type="Proteomes" id="UP000006055">
    <property type="component" value="Chromosome"/>
</dbReference>
<dbReference type="STRING" id="706587.Desti_5222"/>
<proteinExistence type="predicted"/>
<evidence type="ECO:0000313" key="3">
    <source>
        <dbReference type="Proteomes" id="UP000006055"/>
    </source>
</evidence>
<feature type="region of interest" description="Disordered" evidence="1">
    <location>
        <begin position="58"/>
        <end position="115"/>
    </location>
</feature>